<comment type="caution">
    <text evidence="1">The sequence shown here is derived from an EMBL/GenBank/DDBJ whole genome shotgun (WGS) entry which is preliminary data.</text>
</comment>
<name>A0A8H6JHH5_9PEZI</name>
<organism evidence="1 2">
    <name type="scientific">Colletotrichum musicola</name>
    <dbReference type="NCBI Taxonomy" id="2175873"/>
    <lineage>
        <taxon>Eukaryota</taxon>
        <taxon>Fungi</taxon>
        <taxon>Dikarya</taxon>
        <taxon>Ascomycota</taxon>
        <taxon>Pezizomycotina</taxon>
        <taxon>Sordariomycetes</taxon>
        <taxon>Hypocreomycetidae</taxon>
        <taxon>Glomerellales</taxon>
        <taxon>Glomerellaceae</taxon>
        <taxon>Colletotrichum</taxon>
        <taxon>Colletotrichum orchidearum species complex</taxon>
    </lineage>
</organism>
<accession>A0A8H6JHH5</accession>
<keyword evidence="2" id="KW-1185">Reference proteome</keyword>
<evidence type="ECO:0000313" key="1">
    <source>
        <dbReference type="EMBL" id="KAF6813294.1"/>
    </source>
</evidence>
<reference evidence="1" key="1">
    <citation type="journal article" date="2020" name="Phytopathology">
        <title>Genome Sequence Resources of Colletotrichum truncatum, C. plurivorum, C. musicola, and C. sojae: Four Species Pathogenic to Soybean (Glycine max).</title>
        <authorList>
            <person name="Rogerio F."/>
            <person name="Boufleur T.R."/>
            <person name="Ciampi-Guillardi M."/>
            <person name="Sukno S.A."/>
            <person name="Thon M.R."/>
            <person name="Massola Junior N.S."/>
            <person name="Baroncelli R."/>
        </authorList>
    </citation>
    <scope>NUCLEOTIDE SEQUENCE</scope>
    <source>
        <strain evidence="1">LFN0074</strain>
    </source>
</reference>
<proteinExistence type="predicted"/>
<dbReference type="EMBL" id="WIGM01000761">
    <property type="protein sequence ID" value="KAF6813294.1"/>
    <property type="molecule type" value="Genomic_DNA"/>
</dbReference>
<evidence type="ECO:0000313" key="2">
    <source>
        <dbReference type="Proteomes" id="UP000639643"/>
    </source>
</evidence>
<sequence length="125" mass="13467">MSDASSRLSPQPCSLRCASPMCQAHAPVKPSGRSLLLTGERETHRHVPCLHYTKAFNVNLHMTLPSTTLQLSERQPKHPLRRALAGALADTVALATGRMRAIRRMACRAAPLALSSLDSCAGLPC</sequence>
<gene>
    <name evidence="1" type="ORF">CMUS01_12855</name>
</gene>
<dbReference type="Proteomes" id="UP000639643">
    <property type="component" value="Unassembled WGS sequence"/>
</dbReference>
<dbReference type="AlphaFoldDB" id="A0A8H6JHH5"/>
<protein>
    <submittedName>
        <fullName evidence="1">Uncharacterized protein</fullName>
    </submittedName>
</protein>